<protein>
    <submittedName>
        <fullName evidence="2">ElaA protein</fullName>
    </submittedName>
</protein>
<dbReference type="Pfam" id="PF13673">
    <property type="entry name" value="Acetyltransf_10"/>
    <property type="match status" value="1"/>
</dbReference>
<proteinExistence type="predicted"/>
<dbReference type="AlphaFoldDB" id="A0A1I2TD14"/>
<keyword evidence="3" id="KW-1185">Reference proteome</keyword>
<dbReference type="GO" id="GO:0016747">
    <property type="term" value="F:acyltransferase activity, transferring groups other than amino-acyl groups"/>
    <property type="evidence" value="ECO:0007669"/>
    <property type="project" value="InterPro"/>
</dbReference>
<feature type="domain" description="N-acetyltransferase" evidence="1">
    <location>
        <begin position="18"/>
        <end position="160"/>
    </location>
</feature>
<dbReference type="EMBL" id="FOOG01000066">
    <property type="protein sequence ID" value="SFG62738.1"/>
    <property type="molecule type" value="Genomic_DNA"/>
</dbReference>
<dbReference type="InterPro" id="IPR016181">
    <property type="entry name" value="Acyl_CoA_acyltransferase"/>
</dbReference>
<dbReference type="PROSITE" id="PS51186">
    <property type="entry name" value="GNAT"/>
    <property type="match status" value="1"/>
</dbReference>
<dbReference type="InterPro" id="IPR000182">
    <property type="entry name" value="GNAT_dom"/>
</dbReference>
<evidence type="ECO:0000313" key="3">
    <source>
        <dbReference type="Proteomes" id="UP000198897"/>
    </source>
</evidence>
<dbReference type="Gene3D" id="3.40.630.30">
    <property type="match status" value="1"/>
</dbReference>
<gene>
    <name evidence="2" type="ORF">SAMN05216353_16610</name>
</gene>
<dbReference type="Proteomes" id="UP000198897">
    <property type="component" value="Unassembled WGS sequence"/>
</dbReference>
<evidence type="ECO:0000313" key="2">
    <source>
        <dbReference type="EMBL" id="SFG62738.1"/>
    </source>
</evidence>
<dbReference type="SUPFAM" id="SSF55729">
    <property type="entry name" value="Acyl-CoA N-acyltransferases (Nat)"/>
    <property type="match status" value="1"/>
</dbReference>
<sequence length="160" mass="19273">MERKNKKEEVFTLNWIQKNYKDLTKDELYDLLKLRVEVFVVEQECPYPEVDGRDKECMHIWLEENGKLFAYCRIVPPETDKDYYAIGRVIVIKEKRGQGYAKELMEKAIAFLRDEWEAEQIWLHGQEYLRGFYGSFGFKEITDVYLEDNIPHVDMLLEFE</sequence>
<dbReference type="CDD" id="cd04301">
    <property type="entry name" value="NAT_SF"/>
    <property type="match status" value="1"/>
</dbReference>
<reference evidence="3" key="1">
    <citation type="submission" date="2016-10" db="EMBL/GenBank/DDBJ databases">
        <authorList>
            <person name="Varghese N."/>
            <person name="Submissions S."/>
        </authorList>
    </citation>
    <scope>NUCLEOTIDE SEQUENCE [LARGE SCALE GENOMIC DNA]</scope>
    <source>
        <strain evidence="3">FP5</strain>
    </source>
</reference>
<accession>A0A1I2TD14</accession>
<name>A0A1I2TD14_9BACI</name>
<evidence type="ECO:0000259" key="1">
    <source>
        <dbReference type="PROSITE" id="PS51186"/>
    </source>
</evidence>
<organism evidence="2 3">
    <name type="scientific">Halobacillus alkaliphilus</name>
    <dbReference type="NCBI Taxonomy" id="396056"/>
    <lineage>
        <taxon>Bacteria</taxon>
        <taxon>Bacillati</taxon>
        <taxon>Bacillota</taxon>
        <taxon>Bacilli</taxon>
        <taxon>Bacillales</taxon>
        <taxon>Bacillaceae</taxon>
        <taxon>Halobacillus</taxon>
    </lineage>
</organism>